<dbReference type="EMBL" id="JN254297">
    <property type="protein sequence ID" value="AEK81110.1"/>
    <property type="molecule type" value="Genomic_DNA"/>
</dbReference>
<sequence length="113" mass="12515">MRLSLFLVLVVATFAVLVSAEKTTTARRLKRADDLTAHEEERNILATTVSGLASGAEKFLSPALLAKLPNALRKNPAAVNKVDDTAAGAVRQRLRTPLSLPRWRMRLRRTLRL</sequence>
<organism evidence="2">
    <name type="scientific">Phytophthora sojae</name>
    <name type="common">Soybean stem and root rot agent</name>
    <name type="synonym">Phytophthora megasperma f. sp. glycines</name>
    <dbReference type="NCBI Taxonomy" id="67593"/>
    <lineage>
        <taxon>Eukaryota</taxon>
        <taxon>Sar</taxon>
        <taxon>Stramenopiles</taxon>
        <taxon>Oomycota</taxon>
        <taxon>Peronosporomycetes</taxon>
        <taxon>Peronosporales</taxon>
        <taxon>Peronosporaceae</taxon>
        <taxon>Phytophthora</taxon>
    </lineage>
</organism>
<dbReference type="AlphaFoldDB" id="G1FSM2"/>
<dbReference type="VEuPathDB" id="FungiDB:PHYSODRAFT_355885"/>
<accession>G1FSM2</accession>
<reference evidence="2" key="1">
    <citation type="journal article" date="2011" name="Plant Cell">
        <title>Transcriptional programming and functional interactions within the Phytophthora sojae RXLR effector repertoire.</title>
        <authorList>
            <person name="Wang Q."/>
            <person name="Han C."/>
            <person name="Ferreira A.O."/>
            <person name="Yu X."/>
            <person name="Ye W."/>
            <person name="Tripathy S."/>
            <person name="Kale S.D."/>
            <person name="Gu B."/>
            <person name="Sheng Y."/>
            <person name="Sui Y."/>
            <person name="Wang X."/>
            <person name="Zhang Z."/>
            <person name="Cheng B."/>
            <person name="Dong S."/>
            <person name="Shan W."/>
            <person name="Zheng X."/>
            <person name="Dou D."/>
            <person name="Tyler B.M."/>
            <person name="Wang Y."/>
        </authorList>
    </citation>
    <scope>NUCLEOTIDE SEQUENCE</scope>
    <source>
        <strain evidence="2">P7076</strain>
    </source>
</reference>
<evidence type="ECO:0000313" key="2">
    <source>
        <dbReference type="EMBL" id="AEK81110.1"/>
    </source>
</evidence>
<name>G1FSM2_PHYSO</name>
<protein>
    <submittedName>
        <fullName evidence="2">Avh288</fullName>
    </submittedName>
</protein>
<feature type="chain" id="PRO_5003412320" evidence="1">
    <location>
        <begin position="21"/>
        <end position="113"/>
    </location>
</feature>
<proteinExistence type="predicted"/>
<evidence type="ECO:0000256" key="1">
    <source>
        <dbReference type="SAM" id="SignalP"/>
    </source>
</evidence>
<feature type="signal peptide" evidence="1">
    <location>
        <begin position="1"/>
        <end position="20"/>
    </location>
</feature>
<keyword evidence="1" id="KW-0732">Signal</keyword>
<gene>
    <name evidence="2" type="primary">Avh</name>
</gene>